<organism evidence="1 2">
    <name type="scientific">Araneus ventricosus</name>
    <name type="common">Orbweaver spider</name>
    <name type="synonym">Epeira ventricosa</name>
    <dbReference type="NCBI Taxonomy" id="182803"/>
    <lineage>
        <taxon>Eukaryota</taxon>
        <taxon>Metazoa</taxon>
        <taxon>Ecdysozoa</taxon>
        <taxon>Arthropoda</taxon>
        <taxon>Chelicerata</taxon>
        <taxon>Arachnida</taxon>
        <taxon>Araneae</taxon>
        <taxon>Araneomorphae</taxon>
        <taxon>Entelegynae</taxon>
        <taxon>Araneoidea</taxon>
        <taxon>Araneidae</taxon>
        <taxon>Araneus</taxon>
    </lineage>
</organism>
<name>A0A4Y2Q9E3_ARAVE</name>
<gene>
    <name evidence="1" type="ORF">AVEN_144679_1</name>
</gene>
<comment type="caution">
    <text evidence="1">The sequence shown here is derived from an EMBL/GenBank/DDBJ whole genome shotgun (WGS) entry which is preliminary data.</text>
</comment>
<sequence length="86" mass="9502">MGVEAPALNSDVSRKTSECHHLKQLFLADDDHVHLTSSGGHWVSQVRSFARILIFMVVLENVKPISSSKALCTISRLQTMTVLKIA</sequence>
<dbReference type="AlphaFoldDB" id="A0A4Y2Q9E3"/>
<evidence type="ECO:0000313" key="1">
    <source>
        <dbReference type="EMBL" id="GBN60084.1"/>
    </source>
</evidence>
<dbReference type="EMBL" id="BGPR01013309">
    <property type="protein sequence ID" value="GBN60084.1"/>
    <property type="molecule type" value="Genomic_DNA"/>
</dbReference>
<accession>A0A4Y2Q9E3</accession>
<protein>
    <submittedName>
        <fullName evidence="1">Uncharacterized protein</fullName>
    </submittedName>
</protein>
<keyword evidence="2" id="KW-1185">Reference proteome</keyword>
<proteinExistence type="predicted"/>
<evidence type="ECO:0000313" key="2">
    <source>
        <dbReference type="Proteomes" id="UP000499080"/>
    </source>
</evidence>
<reference evidence="1 2" key="1">
    <citation type="journal article" date="2019" name="Sci. Rep.">
        <title>Orb-weaving spider Araneus ventricosus genome elucidates the spidroin gene catalogue.</title>
        <authorList>
            <person name="Kono N."/>
            <person name="Nakamura H."/>
            <person name="Ohtoshi R."/>
            <person name="Moran D.A.P."/>
            <person name="Shinohara A."/>
            <person name="Yoshida Y."/>
            <person name="Fujiwara M."/>
            <person name="Mori M."/>
            <person name="Tomita M."/>
            <person name="Arakawa K."/>
        </authorList>
    </citation>
    <scope>NUCLEOTIDE SEQUENCE [LARGE SCALE GENOMIC DNA]</scope>
</reference>
<dbReference type="Proteomes" id="UP000499080">
    <property type="component" value="Unassembled WGS sequence"/>
</dbReference>